<dbReference type="GO" id="GO:0019156">
    <property type="term" value="F:isoamylase activity"/>
    <property type="evidence" value="ECO:0007669"/>
    <property type="project" value="InterPro"/>
</dbReference>
<dbReference type="Pfam" id="PF00128">
    <property type="entry name" value="Alpha-amylase"/>
    <property type="match status" value="1"/>
</dbReference>
<evidence type="ECO:0000313" key="3">
    <source>
        <dbReference type="Proteomes" id="UP001279734"/>
    </source>
</evidence>
<dbReference type="Gene3D" id="2.60.40.1180">
    <property type="entry name" value="Golgi alpha-mannosidase II"/>
    <property type="match status" value="1"/>
</dbReference>
<dbReference type="EMBL" id="BSYO01000035">
    <property type="protein sequence ID" value="GMH28994.1"/>
    <property type="molecule type" value="Genomic_DNA"/>
</dbReference>
<sequence>MIGNSVLGLPQIAKLGDVPAFDWGREVRPCLPMEKLLVYRLNIMRFTEDKSSNLPADVAGTFSGVSEKLQHFKDLGFNALLLEPIFPFDDKKGPYFPFHFFSPVNLYGPSGSSVLAIKSMKEMIKRMHENGIEVYLEVVFTHTDEDGPLQQIDYSSYCYADGVVFQGPGDALNCNYPNVQQFILESLRYWVTEFHIDGFCFMNALYLLRGFHGEYLSRPPLVEAIAFDPVLSETKIIADSWDPHNFVSKGIHFPHWKRWAEINSSFCVDVRSFVRGEGMLSNLATRFCGSGDVFSDGRGPAFSFNFITRNFGLSLVDLVSFSSSEYASELSWNCGEEGPTNRKVVLERRIKQIRNFLLILFVSLGVPIFNMGDECGLSSGGSLAYSDRKPLNWNALSTAFGHQTTQFISFLSALRKRRCDLLEKRNFMSPEIIKWHGSDLLPPRWDDPSAKFLAMTLHAESLEVQPRGDLYIAFNAAGHSENVCLPSLPEEMEWVRLVDTALPFPGFFSSNGDPVLGQMSELVTYEMKSYSCVIFEGKLLSG</sequence>
<dbReference type="InterPro" id="IPR013780">
    <property type="entry name" value="Glyco_hydro_b"/>
</dbReference>
<proteinExistence type="predicted"/>
<evidence type="ECO:0000313" key="2">
    <source>
        <dbReference type="EMBL" id="GMH28994.1"/>
    </source>
</evidence>
<dbReference type="GO" id="GO:0019252">
    <property type="term" value="P:starch biosynthetic process"/>
    <property type="evidence" value="ECO:0007669"/>
    <property type="project" value="InterPro"/>
</dbReference>
<organism evidence="2 3">
    <name type="scientific">Nepenthes gracilis</name>
    <name type="common">Slender pitcher plant</name>
    <dbReference type="NCBI Taxonomy" id="150966"/>
    <lineage>
        <taxon>Eukaryota</taxon>
        <taxon>Viridiplantae</taxon>
        <taxon>Streptophyta</taxon>
        <taxon>Embryophyta</taxon>
        <taxon>Tracheophyta</taxon>
        <taxon>Spermatophyta</taxon>
        <taxon>Magnoliopsida</taxon>
        <taxon>eudicotyledons</taxon>
        <taxon>Gunneridae</taxon>
        <taxon>Pentapetalae</taxon>
        <taxon>Caryophyllales</taxon>
        <taxon>Nepenthaceae</taxon>
        <taxon>Nepenthes</taxon>
    </lineage>
</organism>
<protein>
    <recommendedName>
        <fullName evidence="1">Glycosyl hydrolase family 13 catalytic domain-containing protein</fullName>
    </recommendedName>
</protein>
<keyword evidence="3" id="KW-1185">Reference proteome</keyword>
<dbReference type="Pfam" id="PF21156">
    <property type="entry name" value="ISOA1-3_C"/>
    <property type="match status" value="1"/>
</dbReference>
<dbReference type="SMART" id="SM00642">
    <property type="entry name" value="Aamy"/>
    <property type="match status" value="1"/>
</dbReference>
<dbReference type="Gene3D" id="3.20.20.80">
    <property type="entry name" value="Glycosidases"/>
    <property type="match status" value="1"/>
</dbReference>
<accession>A0AAD3Y6G1</accession>
<evidence type="ECO:0000259" key="1">
    <source>
        <dbReference type="SMART" id="SM00642"/>
    </source>
</evidence>
<dbReference type="CDD" id="cd11346">
    <property type="entry name" value="AmyAc_plant_IsoA"/>
    <property type="match status" value="1"/>
</dbReference>
<dbReference type="Proteomes" id="UP001279734">
    <property type="component" value="Unassembled WGS sequence"/>
</dbReference>
<dbReference type="AlphaFoldDB" id="A0AAD3Y6G1"/>
<reference evidence="2" key="1">
    <citation type="submission" date="2023-05" db="EMBL/GenBank/DDBJ databases">
        <title>Nepenthes gracilis genome sequencing.</title>
        <authorList>
            <person name="Fukushima K."/>
        </authorList>
    </citation>
    <scope>NUCLEOTIDE SEQUENCE</scope>
    <source>
        <strain evidence="2">SING2019-196</strain>
    </source>
</reference>
<dbReference type="InterPro" id="IPR006047">
    <property type="entry name" value="GH13_cat_dom"/>
</dbReference>
<gene>
    <name evidence="2" type="ORF">Nepgr_030837</name>
</gene>
<dbReference type="InterPro" id="IPR044096">
    <property type="entry name" value="AmyAc_plant_ISA2"/>
</dbReference>
<name>A0AAD3Y6G1_NEPGR</name>
<dbReference type="SUPFAM" id="SSF51011">
    <property type="entry name" value="Glycosyl hydrolase domain"/>
    <property type="match status" value="1"/>
</dbReference>
<dbReference type="SUPFAM" id="SSF51445">
    <property type="entry name" value="(Trans)glycosidases"/>
    <property type="match status" value="1"/>
</dbReference>
<feature type="domain" description="Glycosyl hydrolase family 13 catalytic" evidence="1">
    <location>
        <begin position="42"/>
        <end position="415"/>
    </location>
</feature>
<comment type="caution">
    <text evidence="2">The sequence shown here is derived from an EMBL/GenBank/DDBJ whole genome shotgun (WGS) entry which is preliminary data.</text>
</comment>
<dbReference type="InterPro" id="IPR048650">
    <property type="entry name" value="ISOA1-3-like_C"/>
</dbReference>
<dbReference type="InterPro" id="IPR017853">
    <property type="entry name" value="GH"/>
</dbReference>
<dbReference type="PANTHER" id="PTHR43002">
    <property type="entry name" value="GLYCOGEN DEBRANCHING ENZYME"/>
    <property type="match status" value="1"/>
</dbReference>